<dbReference type="InterPro" id="IPR036388">
    <property type="entry name" value="WH-like_DNA-bd_sf"/>
</dbReference>
<dbReference type="InterPro" id="IPR001845">
    <property type="entry name" value="HTH_ArsR_DNA-bd_dom"/>
</dbReference>
<dbReference type="EMBL" id="CP025430">
    <property type="protein sequence ID" value="AUH65642.1"/>
    <property type="molecule type" value="Genomic_DNA"/>
</dbReference>
<gene>
    <name evidence="5" type="ORF">CX676_17030</name>
</gene>
<dbReference type="OrthoDB" id="9804742at2"/>
<keyword evidence="6" id="KW-1185">Reference proteome</keyword>
<keyword evidence="1" id="KW-0805">Transcription regulation</keyword>
<keyword evidence="3" id="KW-0804">Transcription</keyword>
<evidence type="ECO:0000259" key="4">
    <source>
        <dbReference type="PROSITE" id="PS50987"/>
    </source>
</evidence>
<dbReference type="PANTHER" id="PTHR43132:SF2">
    <property type="entry name" value="ARSENICAL RESISTANCE OPERON REPRESSOR ARSR-RELATED"/>
    <property type="match status" value="1"/>
</dbReference>
<dbReference type="NCBIfam" id="NF033788">
    <property type="entry name" value="HTH_metalloreg"/>
    <property type="match status" value="1"/>
</dbReference>
<dbReference type="PRINTS" id="PR00778">
    <property type="entry name" value="HTHARSR"/>
</dbReference>
<name>A0A2H5F288_9RHOB</name>
<proteinExistence type="predicted"/>
<dbReference type="PROSITE" id="PS50987">
    <property type="entry name" value="HTH_ARSR_2"/>
    <property type="match status" value="1"/>
</dbReference>
<sequence length="127" mass="13545">MDSNQPAEAHAIRALTALGQDTRLRVFRELVRHAHNGLTAGEIAERAGVLPNTLSSNLSILANAGLIRSEREGRHVRYFVELPGLRGLVTYLVEECCGGRPGDCAALFDSLCCDPGQSGPVAKTCCA</sequence>
<evidence type="ECO:0000256" key="1">
    <source>
        <dbReference type="ARBA" id="ARBA00023015"/>
    </source>
</evidence>
<evidence type="ECO:0000313" key="5">
    <source>
        <dbReference type="EMBL" id="AUH65642.1"/>
    </source>
</evidence>
<evidence type="ECO:0000256" key="3">
    <source>
        <dbReference type="ARBA" id="ARBA00023163"/>
    </source>
</evidence>
<dbReference type="GO" id="GO:0003677">
    <property type="term" value="F:DNA binding"/>
    <property type="evidence" value="ECO:0007669"/>
    <property type="project" value="UniProtKB-KW"/>
</dbReference>
<dbReference type="CDD" id="cd00090">
    <property type="entry name" value="HTH_ARSR"/>
    <property type="match status" value="1"/>
</dbReference>
<evidence type="ECO:0000256" key="2">
    <source>
        <dbReference type="ARBA" id="ARBA00023125"/>
    </source>
</evidence>
<protein>
    <submittedName>
        <fullName evidence="5">Transcriptional regulator</fullName>
    </submittedName>
</protein>
<keyword evidence="2" id="KW-0238">DNA-binding</keyword>
<dbReference type="KEGG" id="pzh:CX676_17030"/>
<dbReference type="SMART" id="SM00418">
    <property type="entry name" value="HTH_ARSR"/>
    <property type="match status" value="1"/>
</dbReference>
<dbReference type="GO" id="GO:0003700">
    <property type="term" value="F:DNA-binding transcription factor activity"/>
    <property type="evidence" value="ECO:0007669"/>
    <property type="project" value="InterPro"/>
</dbReference>
<dbReference type="Gene3D" id="1.10.10.10">
    <property type="entry name" value="Winged helix-like DNA-binding domain superfamily/Winged helix DNA-binding domain"/>
    <property type="match status" value="1"/>
</dbReference>
<reference evidence="5 6" key="1">
    <citation type="journal article" date="2013" name="Antonie Van Leeuwenhoek">
        <title>Paracoccus zhejiangensis sp. nov., isolated from activated sludge in wastewater-treatment system.</title>
        <authorList>
            <person name="Wu Z.G."/>
            <person name="Zhang D.F."/>
            <person name="Liu Y.L."/>
            <person name="Wang F."/>
            <person name="Jiang X."/>
            <person name="Li C."/>
            <person name="Li S.P."/>
            <person name="Hong Q."/>
            <person name="Li W.J."/>
        </authorList>
    </citation>
    <scope>NUCLEOTIDE SEQUENCE [LARGE SCALE GENOMIC DNA]</scope>
    <source>
        <strain evidence="5 6">J6</strain>
    </source>
</reference>
<organism evidence="5 6">
    <name type="scientific">Paracoccus zhejiangensis</name>
    <dbReference type="NCBI Taxonomy" id="1077935"/>
    <lineage>
        <taxon>Bacteria</taxon>
        <taxon>Pseudomonadati</taxon>
        <taxon>Pseudomonadota</taxon>
        <taxon>Alphaproteobacteria</taxon>
        <taxon>Rhodobacterales</taxon>
        <taxon>Paracoccaceae</taxon>
        <taxon>Paracoccus</taxon>
    </lineage>
</organism>
<dbReference type="AlphaFoldDB" id="A0A2H5F288"/>
<dbReference type="PANTHER" id="PTHR43132">
    <property type="entry name" value="ARSENICAL RESISTANCE OPERON REPRESSOR ARSR-RELATED"/>
    <property type="match status" value="1"/>
</dbReference>
<accession>A0A2H5F288</accession>
<dbReference type="InterPro" id="IPR011991">
    <property type="entry name" value="ArsR-like_HTH"/>
</dbReference>
<dbReference type="Proteomes" id="UP000234530">
    <property type="component" value="Chromosome"/>
</dbReference>
<dbReference type="Pfam" id="PF12840">
    <property type="entry name" value="HTH_20"/>
    <property type="match status" value="1"/>
</dbReference>
<dbReference type="InterPro" id="IPR036390">
    <property type="entry name" value="WH_DNA-bd_sf"/>
</dbReference>
<dbReference type="InterPro" id="IPR051011">
    <property type="entry name" value="Metal_resp_trans_reg"/>
</dbReference>
<dbReference type="RefSeq" id="WP_101753615.1">
    <property type="nucleotide sequence ID" value="NZ_CP025430.1"/>
</dbReference>
<dbReference type="SUPFAM" id="SSF46785">
    <property type="entry name" value="Winged helix' DNA-binding domain"/>
    <property type="match status" value="1"/>
</dbReference>
<evidence type="ECO:0000313" key="6">
    <source>
        <dbReference type="Proteomes" id="UP000234530"/>
    </source>
</evidence>
<feature type="domain" description="HTH arsR-type" evidence="4">
    <location>
        <begin position="3"/>
        <end position="100"/>
    </location>
</feature>